<gene>
    <name evidence="14" type="ordered locus">Namu_0313</name>
</gene>
<keyword evidence="5 10" id="KW-0274">FAD</keyword>
<dbReference type="GO" id="GO:0033539">
    <property type="term" value="P:fatty acid beta-oxidation using acyl-CoA dehydrogenase"/>
    <property type="evidence" value="ECO:0007669"/>
    <property type="project" value="TreeGrafter"/>
</dbReference>
<evidence type="ECO:0000256" key="1">
    <source>
        <dbReference type="ARBA" id="ARBA00001974"/>
    </source>
</evidence>
<evidence type="ECO:0000256" key="5">
    <source>
        <dbReference type="ARBA" id="ARBA00022827"/>
    </source>
</evidence>
<keyword evidence="15" id="KW-1185">Reference proteome</keyword>
<evidence type="ECO:0000256" key="10">
    <source>
        <dbReference type="RuleBase" id="RU362125"/>
    </source>
</evidence>
<dbReference type="GO" id="GO:0005737">
    <property type="term" value="C:cytoplasm"/>
    <property type="evidence" value="ECO:0007669"/>
    <property type="project" value="TreeGrafter"/>
</dbReference>
<sequence>MRRVIFDQDHDDYRQAITECLTRVVVPHHEQWERDGIVPRSLFGDLGELGVFGFGVPEEYGGAGISDFRYNMILMEQAHRLGVAPAVLGPALQADICLPYFVTGTPEQRARWLPGIVAGTSITAVAMTEPGTGSDLSGIATKAVRDGDHYVLDGSKTFITNGINADLVIVAVRTGGHAHRGLSLIVVERGTPGFERGRKLAKVGLHAQDTAELSFAGARVPAANLLGGEGSGFTQLTANLTQERLSVAVGAVAAAATALDRTIDHVRTRTAFGAPIGALQHIRFQIAELATEIDIAQQYVDRCVTEHNQGVLGPVDAAKAKWWTTEMQWRVLDACVQLHGGMGYMTEHPIARAWADARVQRIYAGTTEIMKDLIGRSMKLG</sequence>
<organism evidence="14 15">
    <name type="scientific">Nakamurella multipartita (strain ATCC 700099 / DSM 44233 / CIP 104796 / JCM 9543 / NBRC 105858 / Y-104)</name>
    <name type="common">Microsphaera multipartita</name>
    <dbReference type="NCBI Taxonomy" id="479431"/>
    <lineage>
        <taxon>Bacteria</taxon>
        <taxon>Bacillati</taxon>
        <taxon>Actinomycetota</taxon>
        <taxon>Actinomycetes</taxon>
        <taxon>Nakamurellales</taxon>
        <taxon>Nakamurellaceae</taxon>
        <taxon>Nakamurella</taxon>
    </lineage>
</organism>
<comment type="similarity">
    <text evidence="3 10">Belongs to the acyl-CoA dehydrogenase family.</text>
</comment>
<dbReference type="InterPro" id="IPR006091">
    <property type="entry name" value="Acyl-CoA_Oxase/DH_mid-dom"/>
</dbReference>
<dbReference type="STRING" id="479431.Namu_0313"/>
<evidence type="ECO:0000256" key="4">
    <source>
        <dbReference type="ARBA" id="ARBA00022630"/>
    </source>
</evidence>
<dbReference type="PROSITE" id="PS00073">
    <property type="entry name" value="ACYL_COA_DH_2"/>
    <property type="match status" value="1"/>
</dbReference>
<evidence type="ECO:0000256" key="6">
    <source>
        <dbReference type="ARBA" id="ARBA00023002"/>
    </source>
</evidence>
<comment type="cofactor">
    <cofactor evidence="1 10">
        <name>FAD</name>
        <dbReference type="ChEBI" id="CHEBI:57692"/>
    </cofactor>
</comment>
<reference evidence="14 15" key="2">
    <citation type="journal article" date="2010" name="Stand. Genomic Sci.">
        <title>Complete genome sequence of Nakamurella multipartita type strain (Y-104).</title>
        <authorList>
            <person name="Tice H."/>
            <person name="Mayilraj S."/>
            <person name="Sims D."/>
            <person name="Lapidus A."/>
            <person name="Nolan M."/>
            <person name="Lucas S."/>
            <person name="Glavina Del Rio T."/>
            <person name="Copeland A."/>
            <person name="Cheng J.F."/>
            <person name="Meincke L."/>
            <person name="Bruce D."/>
            <person name="Goodwin L."/>
            <person name="Pitluck S."/>
            <person name="Ivanova N."/>
            <person name="Mavromatis K."/>
            <person name="Ovchinnikova G."/>
            <person name="Pati A."/>
            <person name="Chen A."/>
            <person name="Palaniappan K."/>
            <person name="Land M."/>
            <person name="Hauser L."/>
            <person name="Chang Y.J."/>
            <person name="Jeffries C.D."/>
            <person name="Detter J.C."/>
            <person name="Brettin T."/>
            <person name="Rohde M."/>
            <person name="Goker M."/>
            <person name="Bristow J."/>
            <person name="Eisen J.A."/>
            <person name="Markowitz V."/>
            <person name="Hugenholtz P."/>
            <person name="Kyrpides N.C."/>
            <person name="Klenk H.P."/>
            <person name="Chen F."/>
        </authorList>
    </citation>
    <scope>NUCLEOTIDE SEQUENCE [LARGE SCALE GENOMIC DNA]</scope>
    <source>
        <strain evidence="15">ATCC 700099 / DSM 44233 / CIP 104796 / JCM 9543 / NBRC 105858 / Y-104</strain>
    </source>
</reference>
<dbReference type="SUPFAM" id="SSF56645">
    <property type="entry name" value="Acyl-CoA dehydrogenase NM domain-like"/>
    <property type="match status" value="1"/>
</dbReference>
<dbReference type="Pfam" id="PF02770">
    <property type="entry name" value="Acyl-CoA_dh_M"/>
    <property type="match status" value="1"/>
</dbReference>
<dbReference type="InterPro" id="IPR050741">
    <property type="entry name" value="Acyl-CoA_dehydrogenase"/>
</dbReference>
<evidence type="ECO:0000256" key="7">
    <source>
        <dbReference type="ARBA" id="ARBA00037085"/>
    </source>
</evidence>
<dbReference type="InterPro" id="IPR036250">
    <property type="entry name" value="AcylCo_DH-like_C"/>
</dbReference>
<dbReference type="FunFam" id="1.20.140.10:FF:000001">
    <property type="entry name" value="Acyl-CoA dehydrogenase"/>
    <property type="match status" value="1"/>
</dbReference>
<evidence type="ECO:0000259" key="13">
    <source>
        <dbReference type="Pfam" id="PF02771"/>
    </source>
</evidence>
<feature type="domain" description="Acyl-CoA dehydrogenase/oxidase C-terminal" evidence="11">
    <location>
        <begin position="230"/>
        <end position="378"/>
    </location>
</feature>
<evidence type="ECO:0000259" key="11">
    <source>
        <dbReference type="Pfam" id="PF00441"/>
    </source>
</evidence>
<dbReference type="RefSeq" id="WP_012814218.1">
    <property type="nucleotide sequence ID" value="NC_013235.1"/>
</dbReference>
<dbReference type="InParanoid" id="C8XK60"/>
<dbReference type="HOGENOM" id="CLU_018204_0_3_11"/>
<dbReference type="InterPro" id="IPR009100">
    <property type="entry name" value="AcylCoA_DH/oxidase_NM_dom_sf"/>
</dbReference>
<dbReference type="OrthoDB" id="8876745at2"/>
<reference evidence="15" key="1">
    <citation type="submission" date="2009-09" db="EMBL/GenBank/DDBJ databases">
        <title>The complete genome of Nakamurella multipartita DSM 44233.</title>
        <authorList>
            <consortium name="US DOE Joint Genome Institute (JGI-PGF)"/>
            <person name="Lucas S."/>
            <person name="Copeland A."/>
            <person name="Lapidus A."/>
            <person name="Glavina del Rio T."/>
            <person name="Dalin E."/>
            <person name="Tice H."/>
            <person name="Bruce D."/>
            <person name="Goodwin L."/>
            <person name="Pitluck S."/>
            <person name="Kyrpides N."/>
            <person name="Mavromatis K."/>
            <person name="Ivanova N."/>
            <person name="Ovchinnikova G."/>
            <person name="Sims D."/>
            <person name="Meincke L."/>
            <person name="Brettin T."/>
            <person name="Detter J.C."/>
            <person name="Han C."/>
            <person name="Larimer F."/>
            <person name="Land M."/>
            <person name="Hauser L."/>
            <person name="Markowitz V."/>
            <person name="Cheng J.-F."/>
            <person name="Hugenholtz P."/>
            <person name="Woyke T."/>
            <person name="Wu D."/>
            <person name="Klenk H.-P."/>
            <person name="Eisen J.A."/>
        </authorList>
    </citation>
    <scope>NUCLEOTIDE SEQUENCE [LARGE SCALE GENOMIC DNA]</scope>
    <source>
        <strain evidence="15">ATCC 700099 / DSM 44233 / CIP 104796 / JCM 9543 / NBRC 105858 / Y-104</strain>
    </source>
</reference>
<evidence type="ECO:0000256" key="2">
    <source>
        <dbReference type="ARBA" id="ARBA00005102"/>
    </source>
</evidence>
<proteinExistence type="inferred from homology"/>
<dbReference type="KEGG" id="nml:Namu_0313"/>
<name>C8XK60_NAKMY</name>
<dbReference type="GO" id="GO:0050660">
    <property type="term" value="F:flavin adenine dinucleotide binding"/>
    <property type="evidence" value="ECO:0007669"/>
    <property type="project" value="InterPro"/>
</dbReference>
<dbReference type="Gene3D" id="2.40.110.10">
    <property type="entry name" value="Butyryl-CoA Dehydrogenase, subunit A, domain 2"/>
    <property type="match status" value="1"/>
</dbReference>
<comment type="pathway">
    <text evidence="2">Siderophore biosynthesis; mycobactin biosynthesis.</text>
</comment>
<evidence type="ECO:0000256" key="3">
    <source>
        <dbReference type="ARBA" id="ARBA00009347"/>
    </source>
</evidence>
<protein>
    <recommendedName>
        <fullName evidence="8">Acyl-[acyl-carrier-protein] dehydrogenase MbtN</fullName>
    </recommendedName>
    <alternativeName>
        <fullName evidence="9">Mycobactin synthase protein N</fullName>
    </alternativeName>
</protein>
<dbReference type="Gene3D" id="1.10.540.10">
    <property type="entry name" value="Acyl-CoA dehydrogenase/oxidase, N-terminal domain"/>
    <property type="match status" value="1"/>
</dbReference>
<dbReference type="PANTHER" id="PTHR48083:SF20">
    <property type="entry name" value="LONG-CHAIN SPECIFIC ACYL-COA DEHYDROGENASE, MITOCHONDRIAL"/>
    <property type="match status" value="1"/>
</dbReference>
<dbReference type="FunCoup" id="C8XK60">
    <property type="interactions" value="62"/>
</dbReference>
<accession>C8XK60</accession>
<dbReference type="Gene3D" id="1.20.140.10">
    <property type="entry name" value="Butyryl-CoA Dehydrogenase, subunit A, domain 3"/>
    <property type="match status" value="1"/>
</dbReference>
<evidence type="ECO:0000256" key="8">
    <source>
        <dbReference type="ARBA" id="ARBA00040394"/>
    </source>
</evidence>
<dbReference type="Pfam" id="PF00441">
    <property type="entry name" value="Acyl-CoA_dh_1"/>
    <property type="match status" value="1"/>
</dbReference>
<dbReference type="InterPro" id="IPR009075">
    <property type="entry name" value="AcylCo_DH/oxidase_C"/>
</dbReference>
<dbReference type="Pfam" id="PF02771">
    <property type="entry name" value="Acyl-CoA_dh_N"/>
    <property type="match status" value="1"/>
</dbReference>
<dbReference type="eggNOG" id="COG1960">
    <property type="taxonomic scope" value="Bacteria"/>
</dbReference>
<evidence type="ECO:0000313" key="14">
    <source>
        <dbReference type="EMBL" id="ACV76743.1"/>
    </source>
</evidence>
<dbReference type="InterPro" id="IPR046373">
    <property type="entry name" value="Acyl-CoA_Oxase/DH_mid-dom_sf"/>
</dbReference>
<dbReference type="InterPro" id="IPR006089">
    <property type="entry name" value="Acyl-CoA_DH_CS"/>
</dbReference>
<feature type="domain" description="Acyl-CoA dehydrogenase/oxidase N-terminal" evidence="13">
    <location>
        <begin position="8"/>
        <end position="119"/>
    </location>
</feature>
<dbReference type="InterPro" id="IPR037069">
    <property type="entry name" value="AcylCoA_DH/ox_N_sf"/>
</dbReference>
<dbReference type="InterPro" id="IPR013786">
    <property type="entry name" value="AcylCoA_DH/ox_N"/>
</dbReference>
<dbReference type="SUPFAM" id="SSF47203">
    <property type="entry name" value="Acyl-CoA dehydrogenase C-terminal domain-like"/>
    <property type="match status" value="1"/>
</dbReference>
<evidence type="ECO:0000259" key="12">
    <source>
        <dbReference type="Pfam" id="PF02770"/>
    </source>
</evidence>
<keyword evidence="4 10" id="KW-0285">Flavoprotein</keyword>
<keyword evidence="6 10" id="KW-0560">Oxidoreductase</keyword>
<dbReference type="PANTHER" id="PTHR48083">
    <property type="entry name" value="MEDIUM-CHAIN SPECIFIC ACYL-COA DEHYDROGENASE, MITOCHONDRIAL-RELATED"/>
    <property type="match status" value="1"/>
</dbReference>
<feature type="domain" description="Acyl-CoA oxidase/dehydrogenase middle" evidence="12">
    <location>
        <begin position="124"/>
        <end position="216"/>
    </location>
</feature>
<dbReference type="AlphaFoldDB" id="C8XK60"/>
<evidence type="ECO:0000256" key="9">
    <source>
        <dbReference type="ARBA" id="ARBA00042660"/>
    </source>
</evidence>
<dbReference type="Proteomes" id="UP000002218">
    <property type="component" value="Chromosome"/>
</dbReference>
<dbReference type="FunFam" id="2.40.110.10:FF:000002">
    <property type="entry name" value="Acyl-CoA dehydrogenase fadE12"/>
    <property type="match status" value="1"/>
</dbReference>
<dbReference type="EMBL" id="CP001737">
    <property type="protein sequence ID" value="ACV76743.1"/>
    <property type="molecule type" value="Genomic_DNA"/>
</dbReference>
<comment type="function">
    <text evidence="7">Catalyzes the dehydrogenation at the alpha-beta position of ACP-bound acyl chains. This results in the introduction of a double bond in the lipidic chain, which is further transferred to the epsilon-amino group of lysine residue in the mycobactin core by MbtK.</text>
</comment>
<dbReference type="GO" id="GO:0003995">
    <property type="term" value="F:acyl-CoA dehydrogenase activity"/>
    <property type="evidence" value="ECO:0007669"/>
    <property type="project" value="InterPro"/>
</dbReference>
<evidence type="ECO:0000313" key="15">
    <source>
        <dbReference type="Proteomes" id="UP000002218"/>
    </source>
</evidence>